<dbReference type="GeneID" id="96258396"/>
<feature type="compositionally biased region" description="Basic residues" evidence="1">
    <location>
        <begin position="1"/>
        <end position="10"/>
    </location>
</feature>
<evidence type="ECO:0000256" key="1">
    <source>
        <dbReference type="SAM" id="MobiDB-lite"/>
    </source>
</evidence>
<name>A0ABS3XSZ5_9ACTN</name>
<dbReference type="RefSeq" id="WP_209209861.1">
    <property type="nucleotide sequence ID" value="NZ_JAFFZM010000003.1"/>
</dbReference>
<reference evidence="2 3" key="1">
    <citation type="submission" date="2021-02" db="EMBL/GenBank/DDBJ databases">
        <title>Streptomyces spirodelae sp. nov., isolated from duckweed.</title>
        <authorList>
            <person name="Saimee Y."/>
            <person name="Duangmal K."/>
        </authorList>
    </citation>
    <scope>NUCLEOTIDE SEQUENCE [LARGE SCALE GENOMIC DNA]</scope>
    <source>
        <strain evidence="2 3">DSM 42105</strain>
    </source>
</reference>
<organism evidence="2 3">
    <name type="scientific">Streptomyces smyrnaeus</name>
    <dbReference type="NCBI Taxonomy" id="1387713"/>
    <lineage>
        <taxon>Bacteria</taxon>
        <taxon>Bacillati</taxon>
        <taxon>Actinomycetota</taxon>
        <taxon>Actinomycetes</taxon>
        <taxon>Kitasatosporales</taxon>
        <taxon>Streptomycetaceae</taxon>
        <taxon>Streptomyces</taxon>
    </lineage>
</organism>
<protein>
    <submittedName>
        <fullName evidence="2">Uncharacterized protein</fullName>
    </submittedName>
</protein>
<dbReference type="Gene3D" id="1.10.10.10">
    <property type="entry name" value="Winged helix-like DNA-binding domain superfamily/Winged helix DNA-binding domain"/>
    <property type="match status" value="1"/>
</dbReference>
<dbReference type="InterPro" id="IPR036388">
    <property type="entry name" value="WH-like_DNA-bd_sf"/>
</dbReference>
<feature type="compositionally biased region" description="Basic and acidic residues" evidence="1">
    <location>
        <begin position="11"/>
        <end position="24"/>
    </location>
</feature>
<keyword evidence="3" id="KW-1185">Reference proteome</keyword>
<evidence type="ECO:0000313" key="2">
    <source>
        <dbReference type="EMBL" id="MBO8198097.1"/>
    </source>
</evidence>
<sequence>MCAARHRHVRDRRDVHTSHQVRELSEKVRAAVRELSSTTRAQAPTVERIAQQAGLAGDQVRTGLEAMDNCCVLGRHRAAGPGHRTVRPHATGRVPAA</sequence>
<evidence type="ECO:0000313" key="3">
    <source>
        <dbReference type="Proteomes" id="UP000721954"/>
    </source>
</evidence>
<comment type="caution">
    <text evidence="2">The sequence shown here is derived from an EMBL/GenBank/DDBJ whole genome shotgun (WGS) entry which is preliminary data.</text>
</comment>
<dbReference type="Proteomes" id="UP000721954">
    <property type="component" value="Unassembled WGS sequence"/>
</dbReference>
<feature type="region of interest" description="Disordered" evidence="1">
    <location>
        <begin position="76"/>
        <end position="97"/>
    </location>
</feature>
<accession>A0ABS3XSZ5</accession>
<dbReference type="EMBL" id="JAFFZM010000003">
    <property type="protein sequence ID" value="MBO8198097.1"/>
    <property type="molecule type" value="Genomic_DNA"/>
</dbReference>
<feature type="region of interest" description="Disordered" evidence="1">
    <location>
        <begin position="1"/>
        <end position="24"/>
    </location>
</feature>
<gene>
    <name evidence="2" type="ORF">JW613_07235</name>
</gene>
<proteinExistence type="predicted"/>